<comment type="pathway">
    <text evidence="1">Carbohydrate acid metabolism.</text>
</comment>
<organism evidence="6 7">
    <name type="scientific">Flagellimonas iocasae</name>
    <dbReference type="NCBI Taxonomy" id="2055905"/>
    <lineage>
        <taxon>Bacteria</taxon>
        <taxon>Pseudomonadati</taxon>
        <taxon>Bacteroidota</taxon>
        <taxon>Flavobacteriia</taxon>
        <taxon>Flavobacteriales</taxon>
        <taxon>Flavobacteriaceae</taxon>
        <taxon>Flagellimonas</taxon>
    </lineage>
</organism>
<comment type="caution">
    <text evidence="6">The sequence shown here is derived from an EMBL/GenBank/DDBJ whole genome shotgun (WGS) entry which is preliminary data.</text>
</comment>
<reference evidence="7" key="1">
    <citation type="journal article" date="2019" name="Int. J. Syst. Evol. Microbiol.">
        <title>The Global Catalogue of Microorganisms (GCM) 10K type strain sequencing project: providing services to taxonomists for standard genome sequencing and annotation.</title>
        <authorList>
            <consortium name="The Broad Institute Genomics Platform"/>
            <consortium name="The Broad Institute Genome Sequencing Center for Infectious Disease"/>
            <person name="Wu L."/>
            <person name="Ma J."/>
        </authorList>
    </citation>
    <scope>NUCLEOTIDE SEQUENCE [LARGE SCALE GENOMIC DNA]</scope>
    <source>
        <strain evidence="7">JCM 3389</strain>
    </source>
</reference>
<dbReference type="InterPro" id="IPR013785">
    <property type="entry name" value="Aldolase_TIM"/>
</dbReference>
<dbReference type="InterPro" id="IPR000887">
    <property type="entry name" value="Aldlse_KDPG_KHG"/>
</dbReference>
<dbReference type="EMBL" id="JBHUHU010000003">
    <property type="protein sequence ID" value="MFD2100458.1"/>
    <property type="molecule type" value="Genomic_DNA"/>
</dbReference>
<evidence type="ECO:0000256" key="1">
    <source>
        <dbReference type="ARBA" id="ARBA00004761"/>
    </source>
</evidence>
<dbReference type="PROSITE" id="PS00160">
    <property type="entry name" value="ALDOLASE_KDPG_KHG_2"/>
    <property type="match status" value="1"/>
</dbReference>
<evidence type="ECO:0000256" key="4">
    <source>
        <dbReference type="ARBA" id="ARBA00023239"/>
    </source>
</evidence>
<evidence type="ECO:0000313" key="7">
    <source>
        <dbReference type="Proteomes" id="UP001597342"/>
    </source>
</evidence>
<name>A0ABW4XZ70_9FLAO</name>
<dbReference type="Proteomes" id="UP001597342">
    <property type="component" value="Unassembled WGS sequence"/>
</dbReference>
<dbReference type="GO" id="GO:0008700">
    <property type="term" value="F:(R,S)-4-hydroxy-2-oxoglutarate aldolase activity"/>
    <property type="evidence" value="ECO:0007669"/>
    <property type="project" value="UniProtKB-EC"/>
</dbReference>
<dbReference type="SUPFAM" id="SSF51569">
    <property type="entry name" value="Aldolase"/>
    <property type="match status" value="1"/>
</dbReference>
<evidence type="ECO:0000313" key="6">
    <source>
        <dbReference type="EMBL" id="MFD2100458.1"/>
    </source>
</evidence>
<dbReference type="NCBIfam" id="NF005499">
    <property type="entry name" value="PRK07114.1"/>
    <property type="match status" value="1"/>
</dbReference>
<accession>A0ABW4XZ70</accession>
<comment type="subunit">
    <text evidence="3">Homotrimer.</text>
</comment>
<sequence length="223" mass="24339">MKRHSRYNVLKTMEETGFVPLFYNADPKLVQNVVKACYDGGARLFEFTHRGQNAENVFAELVTFCETECPEMILGVGSVTDAATASAFINMGVSFVVTPAMREDIAIVCNRKKIFWSPGCGSVTEINRAEELGCDVVKLFPADVLGPGFIKAVKGPQPWTSIMPTGGVDTSRENLTSWFEAGAICVGMGSKLIDKESLSKGDFNAITQKVKDVLKIIQELKSV</sequence>
<proteinExistence type="inferred from homology"/>
<gene>
    <name evidence="6" type="ORF">ACFSJE_11770</name>
</gene>
<dbReference type="InterPro" id="IPR031338">
    <property type="entry name" value="KDPG/KHG_AS_2"/>
</dbReference>
<dbReference type="CDD" id="cd00452">
    <property type="entry name" value="KDPG_aldolase"/>
    <property type="match status" value="1"/>
</dbReference>
<dbReference type="Pfam" id="PF01081">
    <property type="entry name" value="Aldolase"/>
    <property type="match status" value="1"/>
</dbReference>
<dbReference type="RefSeq" id="WP_379831166.1">
    <property type="nucleotide sequence ID" value="NZ_JBHUHU010000003.1"/>
</dbReference>
<dbReference type="GO" id="GO:0008675">
    <property type="term" value="F:2-dehydro-3-deoxy-phosphogluconate aldolase activity"/>
    <property type="evidence" value="ECO:0007669"/>
    <property type="project" value="UniProtKB-EC"/>
</dbReference>
<dbReference type="Gene3D" id="3.20.20.70">
    <property type="entry name" value="Aldolase class I"/>
    <property type="match status" value="1"/>
</dbReference>
<dbReference type="EC" id="4.1.2.14" evidence="6"/>
<keyword evidence="4 6" id="KW-0456">Lyase</keyword>
<dbReference type="PANTHER" id="PTHR30246">
    <property type="entry name" value="2-KETO-3-DEOXY-6-PHOSPHOGLUCONATE ALDOLASE"/>
    <property type="match status" value="1"/>
</dbReference>
<keyword evidence="7" id="KW-1185">Reference proteome</keyword>
<keyword evidence="5" id="KW-0119">Carbohydrate metabolism</keyword>
<comment type="similarity">
    <text evidence="2">Belongs to the KHG/KDPG aldolase family.</text>
</comment>
<dbReference type="EC" id="4.1.3.16" evidence="6"/>
<evidence type="ECO:0000256" key="2">
    <source>
        <dbReference type="ARBA" id="ARBA00006906"/>
    </source>
</evidence>
<protein>
    <submittedName>
        <fullName evidence="6">Bifunctional 4-hydroxy-2-oxoglutarate aldolase/2-dehydro-3-deoxy-phosphogluconate aldolase</fullName>
        <ecNumber evidence="6">4.1.2.14</ecNumber>
        <ecNumber evidence="6">4.1.3.16</ecNumber>
    </submittedName>
</protein>
<dbReference type="PANTHER" id="PTHR30246:SF1">
    <property type="entry name" value="2-DEHYDRO-3-DEOXY-6-PHOSPHOGALACTONATE ALDOLASE-RELATED"/>
    <property type="match status" value="1"/>
</dbReference>
<evidence type="ECO:0000256" key="5">
    <source>
        <dbReference type="ARBA" id="ARBA00023277"/>
    </source>
</evidence>
<evidence type="ECO:0000256" key="3">
    <source>
        <dbReference type="ARBA" id="ARBA00011233"/>
    </source>
</evidence>